<dbReference type="AlphaFoldDB" id="A0A813IKD0"/>
<evidence type="ECO:0000313" key="2">
    <source>
        <dbReference type="Proteomes" id="UP000626109"/>
    </source>
</evidence>
<feature type="non-terminal residue" evidence="1">
    <location>
        <position position="90"/>
    </location>
</feature>
<gene>
    <name evidence="1" type="ORF">PGLA2088_LOCUS8987</name>
</gene>
<dbReference type="Proteomes" id="UP000626109">
    <property type="component" value="Unassembled WGS sequence"/>
</dbReference>
<accession>A0A813IKD0</accession>
<protein>
    <submittedName>
        <fullName evidence="1">Uncharacterized protein</fullName>
    </submittedName>
</protein>
<feature type="non-terminal residue" evidence="1">
    <location>
        <position position="1"/>
    </location>
</feature>
<sequence>SSSTAVVQATVAPVDFGGPLSRSQILEALDKTVKVQGIVQTEVSILARKLAQDFAKEKAEGGKKSKKKCLSFVEGAKKIEELNLPKEPLE</sequence>
<name>A0A813IKD0_POLGL</name>
<comment type="caution">
    <text evidence="1">The sequence shown here is derived from an EMBL/GenBank/DDBJ whole genome shotgun (WGS) entry which is preliminary data.</text>
</comment>
<proteinExistence type="predicted"/>
<organism evidence="1 2">
    <name type="scientific">Polarella glacialis</name>
    <name type="common">Dinoflagellate</name>
    <dbReference type="NCBI Taxonomy" id="89957"/>
    <lineage>
        <taxon>Eukaryota</taxon>
        <taxon>Sar</taxon>
        <taxon>Alveolata</taxon>
        <taxon>Dinophyceae</taxon>
        <taxon>Suessiales</taxon>
        <taxon>Suessiaceae</taxon>
        <taxon>Polarella</taxon>
    </lineage>
</organism>
<dbReference type="EMBL" id="CAJNNW010009803">
    <property type="protein sequence ID" value="CAE8651259.1"/>
    <property type="molecule type" value="Genomic_DNA"/>
</dbReference>
<reference evidence="1" key="1">
    <citation type="submission" date="2021-02" db="EMBL/GenBank/DDBJ databases">
        <authorList>
            <person name="Dougan E. K."/>
            <person name="Rhodes N."/>
            <person name="Thang M."/>
            <person name="Chan C."/>
        </authorList>
    </citation>
    <scope>NUCLEOTIDE SEQUENCE</scope>
</reference>
<evidence type="ECO:0000313" key="1">
    <source>
        <dbReference type="EMBL" id="CAE8651259.1"/>
    </source>
</evidence>